<evidence type="ECO:0000313" key="2">
    <source>
        <dbReference type="EMBL" id="CAF4780693.1"/>
    </source>
</evidence>
<comment type="caution">
    <text evidence="1">The sequence shown here is derived from an EMBL/GenBank/DDBJ whole genome shotgun (WGS) entry which is preliminary data.</text>
</comment>
<dbReference type="Proteomes" id="UP000681967">
    <property type="component" value="Unassembled WGS sequence"/>
</dbReference>
<dbReference type="EMBL" id="CAJOBH010061483">
    <property type="protein sequence ID" value="CAF4427126.1"/>
    <property type="molecule type" value="Genomic_DNA"/>
</dbReference>
<evidence type="ECO:0000313" key="1">
    <source>
        <dbReference type="EMBL" id="CAF4427126.1"/>
    </source>
</evidence>
<reference evidence="1" key="1">
    <citation type="submission" date="2021-02" db="EMBL/GenBank/DDBJ databases">
        <authorList>
            <person name="Nowell W R."/>
        </authorList>
    </citation>
    <scope>NUCLEOTIDE SEQUENCE</scope>
</reference>
<proteinExistence type="predicted"/>
<accession>A0A8S2W705</accession>
<dbReference type="EMBL" id="CAJOBH010135732">
    <property type="protein sequence ID" value="CAF4780693.1"/>
    <property type="molecule type" value="Genomic_DNA"/>
</dbReference>
<organism evidence="1 3">
    <name type="scientific">Rotaria magnacalcarata</name>
    <dbReference type="NCBI Taxonomy" id="392030"/>
    <lineage>
        <taxon>Eukaryota</taxon>
        <taxon>Metazoa</taxon>
        <taxon>Spiralia</taxon>
        <taxon>Gnathifera</taxon>
        <taxon>Rotifera</taxon>
        <taxon>Eurotatoria</taxon>
        <taxon>Bdelloidea</taxon>
        <taxon>Philodinida</taxon>
        <taxon>Philodinidae</taxon>
        <taxon>Rotaria</taxon>
    </lineage>
</organism>
<protein>
    <submittedName>
        <fullName evidence="1">Uncharacterized protein</fullName>
    </submittedName>
</protein>
<sequence>MSHIGPAYGSLAANQAK</sequence>
<evidence type="ECO:0000313" key="3">
    <source>
        <dbReference type="Proteomes" id="UP000681967"/>
    </source>
</evidence>
<gene>
    <name evidence="1" type="ORF">BYL167_LOCUS32722</name>
    <name evidence="2" type="ORF">BYL167_LOCUS47295</name>
</gene>
<feature type="non-terminal residue" evidence="1">
    <location>
        <position position="17"/>
    </location>
</feature>
<dbReference type="AlphaFoldDB" id="A0A8S2W705"/>
<name>A0A8S2W705_9BILA</name>